<evidence type="ECO:0000313" key="2">
    <source>
        <dbReference type="EMBL" id="OHT06494.1"/>
    </source>
</evidence>
<sequence length="1442" mass="166685">MAEFIEPPKNIPILDQRISALVNIKSTPEKKETVNLLSRHSQKYKYVKTQQRQMELLVPISDKRISPYLCQLIFFHPFTLVALLNQDWTPLSDSNISKILLTLQLYTPSNPKVPLYGKLIPALARLYFMKPNNFLIHFKARQTKTKTIMKYWSHLFSFCGLSDAEINHQINVCFDRLVAHFPTEDWELRSMDDLYSLHVLACSMNTRIFLILPRIPKSELLPTSYSLPLGPDSPNYEIYVAVKSADQFCIAFPQLQTKIVKNIKETCDGYLKTFETVNQNMAIYYNYQKKALPSIIERNSTKIESIFTFPIENHDINSPSLDFIQSKSSANFLEIHANLPSFNKDNNALLLSFLESISDEADPFKMTKRYSKSNNYLMCKNAYSICGSSDRFVLTRETKEIKMKMSQFGNAKTPSQLEDICSEIGIRYRYLGNMSVSGMNDVDVYRMLVARLPLEQRIELLPTISPNMIPLFLPQTSRTTLADCKKSAYSELLCTLSILKYCSGRVNCQRICSNCQIFEEGLLIPLRFRKRRKATKEVQMKIRRLRFVCLKCLRKKVRAKNAEWCEAYNITKEKFKMFNNLANTDNKKGGQTNQDLCDSLLPYISMYEKNIHFLHEHPIGYLRQMIDLIDNAFLTVQKILSAHDRMKDGGQAIPLVSMLGIRDSQEARIQLNDFDYEANDQPVDFLMFSQYLENQADVQYSSPQFQLVKKPDEIMNMIDQAVFDKFEEHYDYKGSTPFSVTAHVSEKMEINFSFPDNQNDIKTLRKYKYKLYPINTVSHLSLSPIAEINTNKIIVNVWLYDYDHVLILAQDDKPDDKYCNFGLYYENLRNLNLCYCEPFYEMFDINLKCMDCLITSSKHQLFLSYESVDGFNCICMTLHLKNGKMIHDIKATPDIVISHCAYAMDSTLYVALKENEGSSDVTIFAYDQLFESERESIDDLTDVAQLVGNPLYLVAIHTNGKLTQILPQFEEGDEESNGGGEEEEEEANEANSDNNEKEEEDDKEPRSDDNDENNEETNENDNMNDEGNGYFSNFNDFSPKCPIFPTTSNGKIGLACVSSPSLPFDNHQDRLNVTFNEMTCQFDSYQFSLGKLPSKREPFFNQYGVKKGESLDEKRKPKPLREIWNIHLTAAEYFPALIAYETHGSMFVVRRNMEQYRANRRNMFMPSAIASHYARTYSALSLHHIEDVIRTHLLQVNIVAFFGEMEDNQIAQFADSIFGTRLAAVSIPGVWIALRVIKKVAHVILFFRGAQNYTQHKLTASYRAANFIYNCTTKVINTIYFTQDWQNTVTSRNVLTDARLHPDVNIAFFMPPAGDHSMNTEAVAAYKDSRKIFSSFLSVPYRKSWNQKYLYDPEEEEEEEEEEEDNEEEEDHDENIEVRFKRTIQNLLNCKLNPSCYRQPFKSEDGISNVKQIIATYLTLIEFNDLPALCVVKHCNLMCIKK</sequence>
<dbReference type="VEuPathDB" id="TrichDB:TRFO_25444"/>
<feature type="region of interest" description="Disordered" evidence="1">
    <location>
        <begin position="970"/>
        <end position="1031"/>
    </location>
</feature>
<evidence type="ECO:0000313" key="3">
    <source>
        <dbReference type="Proteomes" id="UP000179807"/>
    </source>
</evidence>
<proteinExistence type="predicted"/>
<accession>A0A1J4KA19</accession>
<dbReference type="RefSeq" id="XP_068359630.1">
    <property type="nucleotide sequence ID" value="XM_068504357.1"/>
</dbReference>
<protein>
    <submittedName>
        <fullName evidence="2">Uncharacterized protein</fullName>
    </submittedName>
</protein>
<feature type="region of interest" description="Disordered" evidence="1">
    <location>
        <begin position="1351"/>
        <end position="1375"/>
    </location>
</feature>
<reference evidence="2" key="1">
    <citation type="submission" date="2016-10" db="EMBL/GenBank/DDBJ databases">
        <authorList>
            <person name="Benchimol M."/>
            <person name="Almeida L.G."/>
            <person name="Vasconcelos A.T."/>
            <person name="Perreira-Neves A."/>
            <person name="Rosa I.A."/>
            <person name="Tasca T."/>
            <person name="Bogo M.R."/>
            <person name="de Souza W."/>
        </authorList>
    </citation>
    <scope>NUCLEOTIDE SEQUENCE [LARGE SCALE GENOMIC DNA]</scope>
    <source>
        <strain evidence="2">K</strain>
    </source>
</reference>
<dbReference type="PANTHER" id="PTHR35711:SF1">
    <property type="entry name" value="ECTODERMAL, ISOFORM F"/>
    <property type="match status" value="1"/>
</dbReference>
<dbReference type="EMBL" id="MLAK01000724">
    <property type="protein sequence ID" value="OHT06494.1"/>
    <property type="molecule type" value="Genomic_DNA"/>
</dbReference>
<dbReference type="PANTHER" id="PTHR35711">
    <property type="entry name" value="EXPRESSED PROTEIN"/>
    <property type="match status" value="1"/>
</dbReference>
<dbReference type="OrthoDB" id="10692563at2759"/>
<evidence type="ECO:0000256" key="1">
    <source>
        <dbReference type="SAM" id="MobiDB-lite"/>
    </source>
</evidence>
<feature type="compositionally biased region" description="Acidic residues" evidence="1">
    <location>
        <begin position="970"/>
        <end position="988"/>
    </location>
</feature>
<comment type="caution">
    <text evidence="2">The sequence shown here is derived from an EMBL/GenBank/DDBJ whole genome shotgun (WGS) entry which is preliminary data.</text>
</comment>
<feature type="compositionally biased region" description="Acidic residues" evidence="1">
    <location>
        <begin position="1352"/>
        <end position="1374"/>
    </location>
</feature>
<dbReference type="GeneID" id="94839061"/>
<dbReference type="Proteomes" id="UP000179807">
    <property type="component" value="Unassembled WGS sequence"/>
</dbReference>
<keyword evidence="3" id="KW-1185">Reference proteome</keyword>
<name>A0A1J4KA19_9EUKA</name>
<feature type="compositionally biased region" description="Acidic residues" evidence="1">
    <location>
        <begin position="1009"/>
        <end position="1024"/>
    </location>
</feature>
<gene>
    <name evidence="2" type="ORF">TRFO_25444</name>
</gene>
<organism evidence="2 3">
    <name type="scientific">Tritrichomonas foetus</name>
    <dbReference type="NCBI Taxonomy" id="1144522"/>
    <lineage>
        <taxon>Eukaryota</taxon>
        <taxon>Metamonada</taxon>
        <taxon>Parabasalia</taxon>
        <taxon>Tritrichomonadida</taxon>
        <taxon>Tritrichomonadidae</taxon>
        <taxon>Tritrichomonas</taxon>
    </lineage>
</organism>